<feature type="region of interest" description="Disordered" evidence="4">
    <location>
        <begin position="1"/>
        <end position="77"/>
    </location>
</feature>
<evidence type="ECO:0000256" key="2">
    <source>
        <dbReference type="ARBA" id="ARBA00023139"/>
    </source>
</evidence>
<keyword evidence="5" id="KW-1185">Reference proteome</keyword>
<dbReference type="PANTHER" id="PTHR35269:SF1">
    <property type="entry name" value="SMALL VCP_P97-INTERACTING PROTEIN"/>
    <property type="match status" value="1"/>
</dbReference>
<dbReference type="PANTHER" id="PTHR35269">
    <property type="entry name" value="SMALL VCP/P97-INTERACTING PROTEIN"/>
    <property type="match status" value="1"/>
</dbReference>
<name>A0ABM1EQB2_PRICU</name>
<dbReference type="RefSeq" id="XP_014674383.1">
    <property type="nucleotide sequence ID" value="XM_014818897.1"/>
</dbReference>
<dbReference type="Proteomes" id="UP000695022">
    <property type="component" value="Unplaced"/>
</dbReference>
<evidence type="ECO:0000256" key="3">
    <source>
        <dbReference type="ARBA" id="ARBA00023288"/>
    </source>
</evidence>
<keyword evidence="3" id="KW-0449">Lipoprotein</keyword>
<keyword evidence="2" id="KW-0564">Palmitate</keyword>
<dbReference type="Pfam" id="PF15811">
    <property type="entry name" value="SVIP"/>
    <property type="match status" value="1"/>
</dbReference>
<organism evidence="5 6">
    <name type="scientific">Priapulus caudatus</name>
    <name type="common">Priapulid worm</name>
    <dbReference type="NCBI Taxonomy" id="37621"/>
    <lineage>
        <taxon>Eukaryota</taxon>
        <taxon>Metazoa</taxon>
        <taxon>Ecdysozoa</taxon>
        <taxon>Scalidophora</taxon>
        <taxon>Priapulida</taxon>
        <taxon>Priapulimorpha</taxon>
        <taxon>Priapulimorphida</taxon>
        <taxon>Priapulidae</taxon>
        <taxon>Priapulus</taxon>
    </lineage>
</organism>
<reference evidence="6" key="1">
    <citation type="submission" date="2025-08" db="UniProtKB">
        <authorList>
            <consortium name="RefSeq"/>
        </authorList>
    </citation>
    <scope>IDENTIFICATION</scope>
</reference>
<evidence type="ECO:0000256" key="4">
    <source>
        <dbReference type="SAM" id="MobiDB-lite"/>
    </source>
</evidence>
<protein>
    <submittedName>
        <fullName evidence="6">Small VCP/p97-interacting protein-like</fullName>
    </submittedName>
</protein>
<accession>A0ABM1EQB2</accession>
<sequence length="77" mass="8834">MGCCLPCLEGQSEDIGQPDEETRRRQTAEAAERRQKELEGRGVKDPEKLKQKQKRRQEIENKAPQGEGGDMPLKWQV</sequence>
<keyword evidence="1" id="KW-0519">Myristate</keyword>
<dbReference type="InterPro" id="IPR055366">
    <property type="entry name" value="SVIP_metazoa"/>
</dbReference>
<dbReference type="InterPro" id="IPR031632">
    <property type="entry name" value="SVIP"/>
</dbReference>
<gene>
    <name evidence="6" type="primary">LOC106814566</name>
</gene>
<feature type="compositionally biased region" description="Basic and acidic residues" evidence="4">
    <location>
        <begin position="20"/>
        <end position="61"/>
    </location>
</feature>
<dbReference type="GeneID" id="106814566"/>
<evidence type="ECO:0000256" key="1">
    <source>
        <dbReference type="ARBA" id="ARBA00022707"/>
    </source>
</evidence>
<evidence type="ECO:0000313" key="5">
    <source>
        <dbReference type="Proteomes" id="UP000695022"/>
    </source>
</evidence>
<proteinExistence type="predicted"/>
<evidence type="ECO:0000313" key="6">
    <source>
        <dbReference type="RefSeq" id="XP_014674383.1"/>
    </source>
</evidence>